<dbReference type="PANTHER" id="PTHR35585:SF1">
    <property type="entry name" value="HHE DOMAIN PROTEIN (AFU_ORTHOLOGUE AFUA_4G00730)"/>
    <property type="match status" value="1"/>
</dbReference>
<keyword evidence="1" id="KW-0732">Signal</keyword>
<evidence type="ECO:0000313" key="2">
    <source>
        <dbReference type="EMBL" id="NUZ07812.1"/>
    </source>
</evidence>
<dbReference type="PANTHER" id="PTHR35585">
    <property type="entry name" value="HHE DOMAIN PROTEIN (AFU_ORTHOLOGUE AFUA_4G00730)"/>
    <property type="match status" value="1"/>
</dbReference>
<evidence type="ECO:0008006" key="4">
    <source>
        <dbReference type="Google" id="ProtNLM"/>
    </source>
</evidence>
<evidence type="ECO:0000313" key="3">
    <source>
        <dbReference type="Proteomes" id="UP000529637"/>
    </source>
</evidence>
<feature type="signal peptide" evidence="1">
    <location>
        <begin position="1"/>
        <end position="30"/>
    </location>
</feature>
<keyword evidence="3" id="KW-1185">Reference proteome</keyword>
<dbReference type="AlphaFoldDB" id="A0A7Y6NR48"/>
<feature type="chain" id="PRO_5031202837" description="Hemerythrin HHE cation binding domain-containing protein" evidence="1">
    <location>
        <begin position="31"/>
        <end position="187"/>
    </location>
</feature>
<gene>
    <name evidence="2" type="ORF">HQN59_18775</name>
</gene>
<proteinExistence type="predicted"/>
<dbReference type="RefSeq" id="WP_176070647.1">
    <property type="nucleotide sequence ID" value="NZ_JABWMJ010000009.1"/>
</dbReference>
<protein>
    <recommendedName>
        <fullName evidence="4">Hemerythrin HHE cation binding domain-containing protein</fullName>
    </recommendedName>
</protein>
<dbReference type="InterPro" id="IPR006311">
    <property type="entry name" value="TAT_signal"/>
</dbReference>
<name>A0A7Y6NR48_9BURK</name>
<accession>A0A7Y6NR48</accession>
<comment type="caution">
    <text evidence="2">The sequence shown here is derived from an EMBL/GenBank/DDBJ whole genome shotgun (WGS) entry which is preliminary data.</text>
</comment>
<dbReference type="PROSITE" id="PS51318">
    <property type="entry name" value="TAT"/>
    <property type="match status" value="1"/>
</dbReference>
<organism evidence="2 3">
    <name type="scientific">Piscinibacter koreensis</name>
    <dbReference type="NCBI Taxonomy" id="2742824"/>
    <lineage>
        <taxon>Bacteria</taxon>
        <taxon>Pseudomonadati</taxon>
        <taxon>Pseudomonadota</taxon>
        <taxon>Betaproteobacteria</taxon>
        <taxon>Burkholderiales</taxon>
        <taxon>Sphaerotilaceae</taxon>
        <taxon>Piscinibacter</taxon>
    </lineage>
</organism>
<dbReference type="Proteomes" id="UP000529637">
    <property type="component" value="Unassembled WGS sequence"/>
</dbReference>
<reference evidence="2 3" key="1">
    <citation type="submission" date="2020-06" db="EMBL/GenBank/DDBJ databases">
        <title>Schlegella sp. ID0723 isolated from air conditioner.</title>
        <authorList>
            <person name="Kim D.Y."/>
            <person name="Kim D.-U."/>
        </authorList>
    </citation>
    <scope>NUCLEOTIDE SEQUENCE [LARGE SCALE GENOMIC DNA]</scope>
    <source>
        <strain evidence="2 3">ID0723</strain>
    </source>
</reference>
<sequence>MTHESFLSRRSLLAGAAASAALLSMHDAIAQSSSAGNWLAMVKVHHAMVMKTLDEMLDANNRTFLRRERMHLALHYQLTAHSVAEENVLYPAIARTLQMSDADKLYLDQAHAKVMDAELAMLSAQQETEWFDKLRALKAALQQHATGDEEGRLYPELQGKLDAATNRMLATAYQAEFATVGKRRKLG</sequence>
<evidence type="ECO:0000256" key="1">
    <source>
        <dbReference type="SAM" id="SignalP"/>
    </source>
</evidence>
<dbReference type="EMBL" id="JABWMJ010000009">
    <property type="protein sequence ID" value="NUZ07812.1"/>
    <property type="molecule type" value="Genomic_DNA"/>
</dbReference>